<dbReference type="KEGG" id="ncc:104952566"/>
<evidence type="ECO:0000313" key="3">
    <source>
        <dbReference type="RefSeq" id="XP_010777709.1"/>
    </source>
</evidence>
<feature type="region of interest" description="Disordered" evidence="1">
    <location>
        <begin position="191"/>
        <end position="211"/>
    </location>
</feature>
<organism evidence="2 3">
    <name type="scientific">Notothenia coriiceps</name>
    <name type="common">black rockcod</name>
    <dbReference type="NCBI Taxonomy" id="8208"/>
    <lineage>
        <taxon>Eukaryota</taxon>
        <taxon>Metazoa</taxon>
        <taxon>Chordata</taxon>
        <taxon>Craniata</taxon>
        <taxon>Vertebrata</taxon>
        <taxon>Euteleostomi</taxon>
        <taxon>Actinopterygii</taxon>
        <taxon>Neopterygii</taxon>
        <taxon>Teleostei</taxon>
        <taxon>Neoteleostei</taxon>
        <taxon>Acanthomorphata</taxon>
        <taxon>Eupercaria</taxon>
        <taxon>Perciformes</taxon>
        <taxon>Notothenioidei</taxon>
        <taxon>Nototheniidae</taxon>
        <taxon>Notothenia</taxon>
    </lineage>
</organism>
<reference evidence="3" key="1">
    <citation type="submission" date="2025-08" db="UniProtKB">
        <authorList>
            <consortium name="RefSeq"/>
        </authorList>
    </citation>
    <scope>IDENTIFICATION</scope>
    <source>
        <tissue evidence="3">Muscle</tissue>
    </source>
</reference>
<accession>A0A6I9NJA1</accession>
<name>A0A6I9NJA1_9TELE</name>
<evidence type="ECO:0000313" key="2">
    <source>
        <dbReference type="Proteomes" id="UP000504611"/>
    </source>
</evidence>
<evidence type="ECO:0000256" key="1">
    <source>
        <dbReference type="SAM" id="MobiDB-lite"/>
    </source>
</evidence>
<dbReference type="Proteomes" id="UP000504611">
    <property type="component" value="Unplaced"/>
</dbReference>
<keyword evidence="2" id="KW-1185">Reference proteome</keyword>
<proteinExistence type="predicted"/>
<dbReference type="GeneID" id="104952566"/>
<protein>
    <submittedName>
        <fullName evidence="3">Uncharacterized protein</fullName>
    </submittedName>
</protein>
<sequence>MQLGQATKHQDKLPTTTLLCTTTATFQSQALPAFMPSQNQERSILTQSLPPTVTSARLLGAVPKPTALLARSTVMSLPIVQGMQAAGHVGQQLLTTTGYQPSHQLPATQQSVAQHPVVMPQQSSYVPHNWSVAPSPYTQSDVPQQTAYQSLPVLPAQYAYQQPQYPPQHQAIRSYQQRKLFLWWRRRRPTQNPEGEAACPRRTPKKKEGRKEGFFSLKKVLQLQAEF</sequence>
<dbReference type="OrthoDB" id="10482473at2759"/>
<dbReference type="AlphaFoldDB" id="A0A6I9NJA1"/>
<dbReference type="RefSeq" id="XP_010777709.1">
    <property type="nucleotide sequence ID" value="XM_010779407.1"/>
</dbReference>
<gene>
    <name evidence="3" type="primary">LOC104952566</name>
</gene>